<keyword evidence="3" id="KW-1185">Reference proteome</keyword>
<dbReference type="SUPFAM" id="SSF52980">
    <property type="entry name" value="Restriction endonuclease-like"/>
    <property type="match status" value="1"/>
</dbReference>
<dbReference type="PANTHER" id="PTHR35400:SF3">
    <property type="entry name" value="SLL1072 PROTEIN"/>
    <property type="match status" value="1"/>
</dbReference>
<dbReference type="InterPro" id="IPR011335">
    <property type="entry name" value="Restrct_endonuc-II-like"/>
</dbReference>
<dbReference type="Pfam" id="PF05685">
    <property type="entry name" value="Uma2"/>
    <property type="match status" value="1"/>
</dbReference>
<feature type="domain" description="Putative restriction endonuclease" evidence="1">
    <location>
        <begin position="15"/>
        <end position="157"/>
    </location>
</feature>
<comment type="caution">
    <text evidence="2">The sequence shown here is derived from an EMBL/GenBank/DDBJ whole genome shotgun (WGS) entry which is preliminary data.</text>
</comment>
<dbReference type="Gene3D" id="3.90.1570.10">
    <property type="entry name" value="tt1808, chain A"/>
    <property type="match status" value="1"/>
</dbReference>
<evidence type="ECO:0000313" key="3">
    <source>
        <dbReference type="Proteomes" id="UP001275440"/>
    </source>
</evidence>
<reference evidence="2 3" key="1">
    <citation type="submission" date="2019-10" db="EMBL/GenBank/DDBJ databases">
        <title>Draft Genome Assembly of Rhodococcus zopfii DSM44189.</title>
        <authorList>
            <person name="Sutton J.M."/>
            <person name="Akob D.M."/>
            <person name="Bushman T.J."/>
        </authorList>
    </citation>
    <scope>NUCLEOTIDE SEQUENCE [LARGE SCALE GENOMIC DNA]</scope>
    <source>
        <strain evidence="2 3">DSM 44189</strain>
    </source>
</reference>
<evidence type="ECO:0000259" key="1">
    <source>
        <dbReference type="Pfam" id="PF05685"/>
    </source>
</evidence>
<dbReference type="GO" id="GO:0004519">
    <property type="term" value="F:endonuclease activity"/>
    <property type="evidence" value="ECO:0007669"/>
    <property type="project" value="UniProtKB-KW"/>
</dbReference>
<name>A0ABU3WSD8_9NOCA</name>
<dbReference type="RefSeq" id="WP_378525897.1">
    <property type="nucleotide sequence ID" value="NZ_JBHWXO010000012.1"/>
</dbReference>
<proteinExistence type="predicted"/>
<dbReference type="Proteomes" id="UP001275440">
    <property type="component" value="Unassembled WGS sequence"/>
</dbReference>
<dbReference type="InterPro" id="IPR008538">
    <property type="entry name" value="Uma2"/>
</dbReference>
<sequence>MSGPSFPDHLLTLDEWAALPEYERYRVEMCEGVLVVSPHPGYLHQHVTFTLVDVLAGQLPDGLCVLGDVEVLLPGEPPTVRCPDVIVVDRALVEADPDRATAADVRLVVEVTSGGSGRTDRVTKFSEYAEGGIPQYWIVDLTEPAVLAAFILENGWYRFDGEHGGTVTLTAAGHDVTVDLEELTVARAGARSASGDAPVTPDDARPR</sequence>
<keyword evidence="2" id="KW-0255">Endonuclease</keyword>
<evidence type="ECO:0000313" key="2">
    <source>
        <dbReference type="EMBL" id="MDV2476838.1"/>
    </source>
</evidence>
<dbReference type="CDD" id="cd06260">
    <property type="entry name" value="DUF820-like"/>
    <property type="match status" value="1"/>
</dbReference>
<dbReference type="EMBL" id="WBMO01000001">
    <property type="protein sequence ID" value="MDV2476838.1"/>
    <property type="molecule type" value="Genomic_DNA"/>
</dbReference>
<organism evidence="2 3">
    <name type="scientific">Rhodococcus zopfii</name>
    <dbReference type="NCBI Taxonomy" id="43772"/>
    <lineage>
        <taxon>Bacteria</taxon>
        <taxon>Bacillati</taxon>
        <taxon>Actinomycetota</taxon>
        <taxon>Actinomycetes</taxon>
        <taxon>Mycobacteriales</taxon>
        <taxon>Nocardiaceae</taxon>
        <taxon>Rhodococcus</taxon>
    </lineage>
</organism>
<dbReference type="PANTHER" id="PTHR35400">
    <property type="entry name" value="SLR1083 PROTEIN"/>
    <property type="match status" value="1"/>
</dbReference>
<keyword evidence="2" id="KW-0378">Hydrolase</keyword>
<dbReference type="InterPro" id="IPR012296">
    <property type="entry name" value="Nuclease_put_TT1808"/>
</dbReference>
<protein>
    <submittedName>
        <fullName evidence="2">Uma2 family endonuclease</fullName>
    </submittedName>
</protein>
<gene>
    <name evidence="2" type="ORF">F8M49_18660</name>
</gene>
<keyword evidence="2" id="KW-0540">Nuclease</keyword>
<accession>A0ABU3WSD8</accession>